<feature type="compositionally biased region" description="Basic and acidic residues" evidence="1">
    <location>
        <begin position="359"/>
        <end position="371"/>
    </location>
</feature>
<dbReference type="EMBL" id="GG663745">
    <property type="protein sequence ID" value="EEH53750.1"/>
    <property type="molecule type" value="Genomic_DNA"/>
</dbReference>
<feature type="compositionally biased region" description="Low complexity" evidence="1">
    <location>
        <begin position="455"/>
        <end position="465"/>
    </location>
</feature>
<reference evidence="2 3" key="1">
    <citation type="journal article" date="2009" name="Science">
        <title>Green evolution and dynamic adaptations revealed by genomes of the marine picoeukaryotes Micromonas.</title>
        <authorList>
            <person name="Worden A.Z."/>
            <person name="Lee J.H."/>
            <person name="Mock T."/>
            <person name="Rouze P."/>
            <person name="Simmons M.P."/>
            <person name="Aerts A.L."/>
            <person name="Allen A.E."/>
            <person name="Cuvelier M.L."/>
            <person name="Derelle E."/>
            <person name="Everett M.V."/>
            <person name="Foulon E."/>
            <person name="Grimwood J."/>
            <person name="Gundlach H."/>
            <person name="Henrissat B."/>
            <person name="Napoli C."/>
            <person name="McDonald S.M."/>
            <person name="Parker M.S."/>
            <person name="Rombauts S."/>
            <person name="Salamov A."/>
            <person name="Von Dassow P."/>
            <person name="Badger J.H."/>
            <person name="Coutinho P.M."/>
            <person name="Demir E."/>
            <person name="Dubchak I."/>
            <person name="Gentemann C."/>
            <person name="Eikrem W."/>
            <person name="Gready J.E."/>
            <person name="John U."/>
            <person name="Lanier W."/>
            <person name="Lindquist E.A."/>
            <person name="Lucas S."/>
            <person name="Mayer K.F."/>
            <person name="Moreau H."/>
            <person name="Not F."/>
            <person name="Otillar R."/>
            <person name="Panaud O."/>
            <person name="Pangilinan J."/>
            <person name="Paulsen I."/>
            <person name="Piegu B."/>
            <person name="Poliakov A."/>
            <person name="Robbens S."/>
            <person name="Schmutz J."/>
            <person name="Toulza E."/>
            <person name="Wyss T."/>
            <person name="Zelensky A."/>
            <person name="Zhou K."/>
            <person name="Armbrust E.V."/>
            <person name="Bhattacharya D."/>
            <person name="Goodenough U.W."/>
            <person name="Van de Peer Y."/>
            <person name="Grigoriev I.V."/>
        </authorList>
    </citation>
    <scope>NUCLEOTIDE SEQUENCE [LARGE SCALE GENOMIC DNA]</scope>
    <source>
        <strain evidence="2 3">CCMP1545</strain>
    </source>
</reference>
<feature type="region of interest" description="Disordered" evidence="1">
    <location>
        <begin position="171"/>
        <end position="202"/>
    </location>
</feature>
<dbReference type="GeneID" id="9687677"/>
<feature type="compositionally biased region" description="Basic and acidic residues" evidence="1">
    <location>
        <begin position="515"/>
        <end position="532"/>
    </location>
</feature>
<protein>
    <submittedName>
        <fullName evidence="2">Predicted protein</fullName>
    </submittedName>
</protein>
<name>C1N267_MICPC</name>
<organism evidence="3">
    <name type="scientific">Micromonas pusilla (strain CCMP1545)</name>
    <name type="common">Picoplanktonic green alga</name>
    <dbReference type="NCBI Taxonomy" id="564608"/>
    <lineage>
        <taxon>Eukaryota</taxon>
        <taxon>Viridiplantae</taxon>
        <taxon>Chlorophyta</taxon>
        <taxon>Mamiellophyceae</taxon>
        <taxon>Mamiellales</taxon>
        <taxon>Mamiellaceae</taxon>
        <taxon>Micromonas</taxon>
    </lineage>
</organism>
<dbReference type="RefSeq" id="XP_003062038.1">
    <property type="nucleotide sequence ID" value="XM_003061992.1"/>
</dbReference>
<dbReference type="Proteomes" id="UP000001876">
    <property type="component" value="Unassembled WGS sequence"/>
</dbReference>
<feature type="compositionally biased region" description="Low complexity" evidence="1">
    <location>
        <begin position="247"/>
        <end position="260"/>
    </location>
</feature>
<proteinExistence type="predicted"/>
<feature type="compositionally biased region" description="Basic and acidic residues" evidence="1">
    <location>
        <begin position="442"/>
        <end position="454"/>
    </location>
</feature>
<evidence type="ECO:0000313" key="3">
    <source>
        <dbReference type="Proteomes" id="UP000001876"/>
    </source>
</evidence>
<feature type="compositionally biased region" description="Basic residues" evidence="1">
    <location>
        <begin position="22"/>
        <end position="33"/>
    </location>
</feature>
<feature type="region of interest" description="Disordered" evidence="1">
    <location>
        <begin position="515"/>
        <end position="555"/>
    </location>
</feature>
<dbReference type="KEGG" id="mpp:MICPUCDRAFT_51866"/>
<feature type="compositionally biased region" description="Low complexity" evidence="1">
    <location>
        <begin position="418"/>
        <end position="428"/>
    </location>
</feature>
<feature type="region of interest" description="Disordered" evidence="1">
    <location>
        <begin position="359"/>
        <end position="501"/>
    </location>
</feature>
<evidence type="ECO:0000313" key="2">
    <source>
        <dbReference type="EMBL" id="EEH53750.1"/>
    </source>
</evidence>
<feature type="compositionally biased region" description="Acidic residues" evidence="1">
    <location>
        <begin position="51"/>
        <end position="61"/>
    </location>
</feature>
<accession>C1N267</accession>
<feature type="compositionally biased region" description="Basic and acidic residues" evidence="1">
    <location>
        <begin position="182"/>
        <end position="202"/>
    </location>
</feature>
<gene>
    <name evidence="2" type="ORF">MICPUCDRAFT_51866</name>
</gene>
<feature type="compositionally biased region" description="Basic and acidic residues" evidence="1">
    <location>
        <begin position="40"/>
        <end position="50"/>
    </location>
</feature>
<feature type="region of interest" description="Disordered" evidence="1">
    <location>
        <begin position="1"/>
        <end position="69"/>
    </location>
</feature>
<sequence>MRAAGVDALARAPARAASTPPSRRRAIARRRARAAATSNDGRRASKRASDEKDDDDDDDDGGGGPPVRAATATAVAAAVAAILASFSSGAPPWDRAMALSAADVGDDAGGGLAGALLARGNGLNGGGSEAWDRRVAEWAVDAFASLSREDQVIVVEKLEKLILSEDDAISRAGTSSSPRRTRPGDVDLTSREAEAEEARAERFVRPPARAPLDAPDVRVVVDDEDEAAALARADALDGWGPTTLGTSSSSSFDDAAAGAAAEKKERNPFVGRGLPDADADYLEPPSGEITTSSETTTIDEDDVEGAIAFATGAVDALRGAAERASRVASTPSDRARFGFLALVALAVGGTAARLVADAEDARESIEHERRRATTTTTTTDGGGGAADADAAAMVAPEGTTTTFGRGRELPDRARDAPAETSATAAAENPPNPNPPGGAPLWTRRDDPERERDAAAEVATTTTAPASGAVLWTRMEGGGGGGARRGGGKDRRRGGRRRLDEDVDDAWEDYERGRGTMDVDGEWRDAERREVGEARGGARGWVDPPPPPPPRMVDGIDKLYYSV</sequence>
<feature type="compositionally biased region" description="Basic and acidic residues" evidence="1">
    <location>
        <begin position="405"/>
        <end position="417"/>
    </location>
</feature>
<keyword evidence="3" id="KW-1185">Reference proteome</keyword>
<feature type="compositionally biased region" description="Low complexity" evidence="1">
    <location>
        <begin position="1"/>
        <end position="21"/>
    </location>
</feature>
<feature type="compositionally biased region" description="Gly residues" evidence="1">
    <location>
        <begin position="475"/>
        <end position="484"/>
    </location>
</feature>
<evidence type="ECO:0000256" key="1">
    <source>
        <dbReference type="SAM" id="MobiDB-lite"/>
    </source>
</evidence>
<dbReference type="AlphaFoldDB" id="C1N267"/>
<feature type="region of interest" description="Disordered" evidence="1">
    <location>
        <begin position="237"/>
        <end position="301"/>
    </location>
</feature>